<reference evidence="1 2" key="1">
    <citation type="journal article" date="2020" name="Mol. Biol. Evol.">
        <title>Distinct Expression and Methylation Patterns for Genes with Different Fates following a Single Whole-Genome Duplication in Flowering Plants.</title>
        <authorList>
            <person name="Shi T."/>
            <person name="Rahmani R.S."/>
            <person name="Gugger P.F."/>
            <person name="Wang M."/>
            <person name="Li H."/>
            <person name="Zhang Y."/>
            <person name="Li Z."/>
            <person name="Wang Q."/>
            <person name="Van de Peer Y."/>
            <person name="Marchal K."/>
            <person name="Chen J."/>
        </authorList>
    </citation>
    <scope>NUCLEOTIDE SEQUENCE [LARGE SCALE GENOMIC DNA]</scope>
    <source>
        <tissue evidence="1">Leaf</tissue>
    </source>
</reference>
<name>A0A822YN91_NELNU</name>
<comment type="caution">
    <text evidence="1">The sequence shown here is derived from an EMBL/GenBank/DDBJ whole genome shotgun (WGS) entry which is preliminary data.</text>
</comment>
<protein>
    <submittedName>
        <fullName evidence="1">Uncharacterized protein</fullName>
    </submittedName>
</protein>
<dbReference type="Proteomes" id="UP000607653">
    <property type="component" value="Unassembled WGS sequence"/>
</dbReference>
<organism evidence="1 2">
    <name type="scientific">Nelumbo nucifera</name>
    <name type="common">Sacred lotus</name>
    <dbReference type="NCBI Taxonomy" id="4432"/>
    <lineage>
        <taxon>Eukaryota</taxon>
        <taxon>Viridiplantae</taxon>
        <taxon>Streptophyta</taxon>
        <taxon>Embryophyta</taxon>
        <taxon>Tracheophyta</taxon>
        <taxon>Spermatophyta</taxon>
        <taxon>Magnoliopsida</taxon>
        <taxon>Proteales</taxon>
        <taxon>Nelumbonaceae</taxon>
        <taxon>Nelumbo</taxon>
    </lineage>
</organism>
<evidence type="ECO:0000313" key="2">
    <source>
        <dbReference type="Proteomes" id="UP000607653"/>
    </source>
</evidence>
<gene>
    <name evidence="1" type="ORF">HUJ06_011336</name>
</gene>
<keyword evidence="2" id="KW-1185">Reference proteome</keyword>
<dbReference type="EMBL" id="DUZY01000003">
    <property type="protein sequence ID" value="DAD32485.1"/>
    <property type="molecule type" value="Genomic_DNA"/>
</dbReference>
<sequence>MWPTSRLAEISPYHFSPENVQARLVDCVCPFLATPAEVCAMLPFNKACALVLSHATIKLQLSPEQVIPVHHFTPFFGLEGSNSCLVGELWIVSTCQFIFILIKFFMIHQKKFSHATSSFPPICSILASEFFPFRYSSLRLSFIMKISPTFEWVNLLIPPSHSSSTFSSTFFLPSLQRLASMVVANQIG</sequence>
<evidence type="ECO:0000313" key="1">
    <source>
        <dbReference type="EMBL" id="DAD32485.1"/>
    </source>
</evidence>
<dbReference type="AlphaFoldDB" id="A0A822YN91"/>
<accession>A0A822YN91</accession>
<proteinExistence type="predicted"/>